<reference evidence="1" key="1">
    <citation type="submission" date="2022-08" db="EMBL/GenBank/DDBJ databases">
        <title>Genome Sequence of Lecanicillium fungicola.</title>
        <authorList>
            <person name="Buettner E."/>
        </authorList>
    </citation>
    <scope>NUCLEOTIDE SEQUENCE</scope>
    <source>
        <strain evidence="1">Babe33</strain>
    </source>
</reference>
<dbReference type="EMBL" id="JANJQO010002084">
    <property type="protein sequence ID" value="KAJ2968146.1"/>
    <property type="molecule type" value="Genomic_DNA"/>
</dbReference>
<protein>
    <submittedName>
        <fullName evidence="1">Uncharacterized protein</fullName>
    </submittedName>
</protein>
<accession>A0ACC1MND5</accession>
<proteinExistence type="predicted"/>
<evidence type="ECO:0000313" key="2">
    <source>
        <dbReference type="Proteomes" id="UP001143910"/>
    </source>
</evidence>
<sequence length="306" mass="33099">MGRALPLREVFSGIFGSISVTASMSLTIPQLLANYRVASADGLSTTFLTMWLVGDACNLLGALCTQLAPTATILASCLFILDSLLLIQTFYYNVKNSRYINGFTKASSVNSTRLPIGESEDTISEPSEAEPLLGARRISFTSFPHGPPVPPVGKAISVACDTSESRLWLHNVLGLLAVYSIGTCGWFVSYGTGIWDAAEPDLPKPPAGKMPLHTIGPLLGYASAALYLCAEIPQILKNYNAKSCEGLSLLFFMFSFTNNLMYGLSLLVYSQEKDYLINALPWLLGSLGAMMEDATVFAQFQLYRTG</sequence>
<evidence type="ECO:0000313" key="1">
    <source>
        <dbReference type="EMBL" id="KAJ2968146.1"/>
    </source>
</evidence>
<keyword evidence="2" id="KW-1185">Reference proteome</keyword>
<comment type="caution">
    <text evidence="1">The sequence shown here is derived from an EMBL/GenBank/DDBJ whole genome shotgun (WGS) entry which is preliminary data.</text>
</comment>
<name>A0ACC1MND5_9HYPO</name>
<gene>
    <name evidence="1" type="ORF">NQ176_g9320</name>
</gene>
<dbReference type="Proteomes" id="UP001143910">
    <property type="component" value="Unassembled WGS sequence"/>
</dbReference>
<organism evidence="1 2">
    <name type="scientific">Zarea fungicola</name>
    <dbReference type="NCBI Taxonomy" id="93591"/>
    <lineage>
        <taxon>Eukaryota</taxon>
        <taxon>Fungi</taxon>
        <taxon>Dikarya</taxon>
        <taxon>Ascomycota</taxon>
        <taxon>Pezizomycotina</taxon>
        <taxon>Sordariomycetes</taxon>
        <taxon>Hypocreomycetidae</taxon>
        <taxon>Hypocreales</taxon>
        <taxon>Cordycipitaceae</taxon>
        <taxon>Zarea</taxon>
    </lineage>
</organism>